<dbReference type="OrthoDB" id="3647at2759"/>
<protein>
    <recommendedName>
        <fullName evidence="4">S-adenosyl-L-methionine-dependent methyltransferase</fullName>
    </recommendedName>
</protein>
<feature type="compositionally biased region" description="Basic and acidic residues" evidence="1">
    <location>
        <begin position="10"/>
        <end position="21"/>
    </location>
</feature>
<dbReference type="PANTHER" id="PTHR42912">
    <property type="entry name" value="METHYLTRANSFERASE"/>
    <property type="match status" value="1"/>
</dbReference>
<gene>
    <name evidence="2" type="ORF">A0H81_04916</name>
</gene>
<evidence type="ECO:0000313" key="2">
    <source>
        <dbReference type="EMBL" id="OBZ75916.1"/>
    </source>
</evidence>
<feature type="non-terminal residue" evidence="2">
    <location>
        <position position="1"/>
    </location>
</feature>
<dbReference type="AlphaFoldDB" id="A0A1C7MHQ7"/>
<dbReference type="STRING" id="5627.A0A1C7MHQ7"/>
<organism evidence="2 3">
    <name type="scientific">Grifola frondosa</name>
    <name type="common">Maitake</name>
    <name type="synonym">Polyporus frondosus</name>
    <dbReference type="NCBI Taxonomy" id="5627"/>
    <lineage>
        <taxon>Eukaryota</taxon>
        <taxon>Fungi</taxon>
        <taxon>Dikarya</taxon>
        <taxon>Basidiomycota</taxon>
        <taxon>Agaricomycotina</taxon>
        <taxon>Agaricomycetes</taxon>
        <taxon>Polyporales</taxon>
        <taxon>Grifolaceae</taxon>
        <taxon>Grifola</taxon>
    </lineage>
</organism>
<dbReference type="EMBL" id="LUGG01000004">
    <property type="protein sequence ID" value="OBZ75916.1"/>
    <property type="molecule type" value="Genomic_DNA"/>
</dbReference>
<accession>A0A1C7MHQ7</accession>
<dbReference type="OMA" id="PFLVCEG"/>
<evidence type="ECO:0000256" key="1">
    <source>
        <dbReference type="SAM" id="MobiDB-lite"/>
    </source>
</evidence>
<sequence length="259" mass="27834">PHTMSHSSHTHADQPHSHGDYVDANKAFFNETAPTYDDLPGTVEIAQRQAAAMRKAYPSLFNEDTTTLMDYACGTGTSPSPPQPSPATVLTPTGLISRELCPYVKSIVGVDISQGMVDQFNLRVANQGLAPEEMRAECVTLTASAHELGGARFDVIVCAAAYHHFASVEETTRVLAGYLKPGGVLLVSDVLSDAEGSVIFPAHTHHVIAHKHGLSEADMRRTFEGAGLTDFELAELFECKIFGKDITVFLAKGVKPLGE</sequence>
<dbReference type="CDD" id="cd02440">
    <property type="entry name" value="AdoMet_MTases"/>
    <property type="match status" value="1"/>
</dbReference>
<dbReference type="Proteomes" id="UP000092993">
    <property type="component" value="Unassembled WGS sequence"/>
</dbReference>
<dbReference type="InterPro" id="IPR050508">
    <property type="entry name" value="Methyltransf_Superfamily"/>
</dbReference>
<dbReference type="SUPFAM" id="SSF53335">
    <property type="entry name" value="S-adenosyl-L-methionine-dependent methyltransferases"/>
    <property type="match status" value="1"/>
</dbReference>
<feature type="region of interest" description="Disordered" evidence="1">
    <location>
        <begin position="1"/>
        <end position="21"/>
    </location>
</feature>
<comment type="caution">
    <text evidence="2">The sequence shown here is derived from an EMBL/GenBank/DDBJ whole genome shotgun (WGS) entry which is preliminary data.</text>
</comment>
<dbReference type="GO" id="GO:0008168">
    <property type="term" value="F:methyltransferase activity"/>
    <property type="evidence" value="ECO:0007669"/>
    <property type="project" value="TreeGrafter"/>
</dbReference>
<evidence type="ECO:0000313" key="3">
    <source>
        <dbReference type="Proteomes" id="UP000092993"/>
    </source>
</evidence>
<keyword evidence="3" id="KW-1185">Reference proteome</keyword>
<dbReference type="Gene3D" id="3.40.50.150">
    <property type="entry name" value="Vaccinia Virus protein VP39"/>
    <property type="match status" value="1"/>
</dbReference>
<dbReference type="Pfam" id="PF13489">
    <property type="entry name" value="Methyltransf_23"/>
    <property type="match status" value="1"/>
</dbReference>
<proteinExistence type="predicted"/>
<name>A0A1C7MHQ7_GRIFR</name>
<reference evidence="2 3" key="1">
    <citation type="submission" date="2016-03" db="EMBL/GenBank/DDBJ databases">
        <title>Whole genome sequencing of Grifola frondosa 9006-11.</title>
        <authorList>
            <person name="Min B."/>
            <person name="Park H."/>
            <person name="Kim J.-G."/>
            <person name="Cho H."/>
            <person name="Oh Y.-L."/>
            <person name="Kong W.-S."/>
            <person name="Choi I.-G."/>
        </authorList>
    </citation>
    <scope>NUCLEOTIDE SEQUENCE [LARGE SCALE GENOMIC DNA]</scope>
    <source>
        <strain evidence="2 3">9006-11</strain>
    </source>
</reference>
<dbReference type="InterPro" id="IPR029063">
    <property type="entry name" value="SAM-dependent_MTases_sf"/>
</dbReference>
<evidence type="ECO:0008006" key="4">
    <source>
        <dbReference type="Google" id="ProtNLM"/>
    </source>
</evidence>